<comment type="caution">
    <text evidence="1">The sequence shown here is derived from an EMBL/GenBank/DDBJ whole genome shotgun (WGS) entry which is preliminary data.</text>
</comment>
<dbReference type="RefSeq" id="WP_394468548.1">
    <property type="nucleotide sequence ID" value="NZ_JBIGHY010000001.1"/>
</dbReference>
<name>A0ABW7EK89_9BURK</name>
<sequence length="362" mass="40372">MRPSAPLLLRTLLSPESALGLRPADWDLLLRQARRGLLLTKLAVVLQPWLEHVPAGPRHHLHAALLTARRQAKLTHWEVSRIQAALQPLGVEPILLKGTAYLMADLPASQGRVFGDVDILVPKARIHDIESALLAHGWRFQDELDAYDERYYREWMHEIPPLTHEHRGSSLDVHHTILPPSARIQVNTAALFEDARELPAQPGVRVLAPVTMVLHSATHLFHEGELEKGLRDLFDLDALLRDFGRDPSFWAALVPRARTLGLSRPLFLALHYTTRWLGTPVPGDVLQASAADAPAGLALLDACYDRALMPDHASCDQALTGSARLALYVRSHWLRMPMGLLTRHLARKAWLRLQPSEPAAPA</sequence>
<reference evidence="1 2" key="1">
    <citation type="submission" date="2024-09" db="EMBL/GenBank/DDBJ databases">
        <title>Novel species of the genus Pelomonas and Roseateles isolated from streams.</title>
        <authorList>
            <person name="Lu H."/>
        </authorList>
    </citation>
    <scope>NUCLEOTIDE SEQUENCE [LARGE SCALE GENOMIC DNA]</scope>
    <source>
        <strain evidence="1 2">DC23W</strain>
    </source>
</reference>
<dbReference type="Gene3D" id="3.30.460.40">
    <property type="match status" value="1"/>
</dbReference>
<gene>
    <name evidence="1" type="ORF">ACG02S_00865</name>
</gene>
<dbReference type="Proteomes" id="UP001606300">
    <property type="component" value="Unassembled WGS sequence"/>
</dbReference>
<accession>A0ABW7EK89</accession>
<evidence type="ECO:0000313" key="1">
    <source>
        <dbReference type="EMBL" id="MFG6412441.1"/>
    </source>
</evidence>
<dbReference type="InterPro" id="IPR039498">
    <property type="entry name" value="NTP_transf_5"/>
</dbReference>
<protein>
    <submittedName>
        <fullName evidence="1">Nucleotidyltransferase family protein</fullName>
    </submittedName>
</protein>
<dbReference type="Pfam" id="PF14907">
    <property type="entry name" value="NTP_transf_5"/>
    <property type="match status" value="1"/>
</dbReference>
<dbReference type="EMBL" id="JBIGHY010000001">
    <property type="protein sequence ID" value="MFG6412441.1"/>
    <property type="molecule type" value="Genomic_DNA"/>
</dbReference>
<evidence type="ECO:0000313" key="2">
    <source>
        <dbReference type="Proteomes" id="UP001606300"/>
    </source>
</evidence>
<keyword evidence="2" id="KW-1185">Reference proteome</keyword>
<organism evidence="1 2">
    <name type="scientific">Pelomonas dachongensis</name>
    <dbReference type="NCBI Taxonomy" id="3299029"/>
    <lineage>
        <taxon>Bacteria</taxon>
        <taxon>Pseudomonadati</taxon>
        <taxon>Pseudomonadota</taxon>
        <taxon>Betaproteobacteria</taxon>
        <taxon>Burkholderiales</taxon>
        <taxon>Sphaerotilaceae</taxon>
        <taxon>Roseateles</taxon>
    </lineage>
</organism>
<proteinExistence type="predicted"/>